<name>A0A1I2BD13_9BACT</name>
<dbReference type="OrthoDB" id="846806at2"/>
<dbReference type="Pfam" id="PF16153">
    <property type="entry name" value="DUF4861"/>
    <property type="match status" value="1"/>
</dbReference>
<gene>
    <name evidence="2" type="ORF">SAMN05444380_11323</name>
</gene>
<organism evidence="2 3">
    <name type="scientific">Thermophagus xiamenensis</name>
    <dbReference type="NCBI Taxonomy" id="385682"/>
    <lineage>
        <taxon>Bacteria</taxon>
        <taxon>Pseudomonadati</taxon>
        <taxon>Bacteroidota</taxon>
        <taxon>Bacteroidia</taxon>
        <taxon>Marinilabiliales</taxon>
        <taxon>Marinilabiliaceae</taxon>
        <taxon>Thermophagus</taxon>
    </lineage>
</organism>
<proteinExistence type="predicted"/>
<keyword evidence="3" id="KW-1185">Reference proteome</keyword>
<dbReference type="EMBL" id="FONA01000013">
    <property type="protein sequence ID" value="SFE54054.1"/>
    <property type="molecule type" value="Genomic_DNA"/>
</dbReference>
<accession>A0A1I2BD13</accession>
<evidence type="ECO:0008006" key="4">
    <source>
        <dbReference type="Google" id="ProtNLM"/>
    </source>
</evidence>
<feature type="signal peptide" evidence="1">
    <location>
        <begin position="1"/>
        <end position="19"/>
    </location>
</feature>
<dbReference type="RefSeq" id="WP_010528113.1">
    <property type="nucleotide sequence ID" value="NZ_AFSL01000072.1"/>
</dbReference>
<feature type="chain" id="PRO_5010278589" description="DUF4861 domain-containing protein" evidence="1">
    <location>
        <begin position="20"/>
        <end position="290"/>
    </location>
</feature>
<reference evidence="2 3" key="1">
    <citation type="submission" date="2016-10" db="EMBL/GenBank/DDBJ databases">
        <authorList>
            <person name="de Groot N.N."/>
        </authorList>
    </citation>
    <scope>NUCLEOTIDE SEQUENCE [LARGE SCALE GENOMIC DNA]</scope>
    <source>
        <strain evidence="2 3">DSM 19012</strain>
    </source>
</reference>
<evidence type="ECO:0000313" key="3">
    <source>
        <dbReference type="Proteomes" id="UP000181976"/>
    </source>
</evidence>
<evidence type="ECO:0000256" key="1">
    <source>
        <dbReference type="SAM" id="SignalP"/>
    </source>
</evidence>
<dbReference type="STRING" id="385682.SAMN05444380_11323"/>
<evidence type="ECO:0000313" key="2">
    <source>
        <dbReference type="EMBL" id="SFE54054.1"/>
    </source>
</evidence>
<protein>
    <recommendedName>
        <fullName evidence="4">DUF4861 domain-containing protein</fullName>
    </recommendedName>
</protein>
<dbReference type="eggNOG" id="COG4225">
    <property type="taxonomic scope" value="Bacteria"/>
</dbReference>
<dbReference type="Proteomes" id="UP000181976">
    <property type="component" value="Unassembled WGS sequence"/>
</dbReference>
<dbReference type="AlphaFoldDB" id="A0A1I2BD13"/>
<dbReference type="InParanoid" id="A0A1I2BD13"/>
<sequence length="290" mass="33256">MKKHLAFITLAFLNFGLYAQNMTDISLRWKGSKTQEHEITSESGDLYQKLAHHGPAIENEWIGLRLYFDYKVAVDVYNKTRPGLELAEAQWYPTVEQQKEGWGADQYKVGSTVGLGGVRLWDPKRKESVFLNPVSRRTARVAKEANFSYMEMLSEDIPYMGDTVDILVRVTVFSGFREAKIEAFAFSDNPVHFLTGINYHDKTDTKQGDNFICTWGIHPEDVAAFQISIGAAIIFDPNDFESITKKEKQFELVSKPCHYLSTWVTSACEKEEDLNSFEKFITYVKDLSWK</sequence>
<dbReference type="InterPro" id="IPR032342">
    <property type="entry name" value="DUF4861"/>
</dbReference>
<keyword evidence="1" id="KW-0732">Signal</keyword>